<organism evidence="4 5">
    <name type="scientific">Acer saccharum</name>
    <name type="common">Sugar maple</name>
    <dbReference type="NCBI Taxonomy" id="4024"/>
    <lineage>
        <taxon>Eukaryota</taxon>
        <taxon>Viridiplantae</taxon>
        <taxon>Streptophyta</taxon>
        <taxon>Embryophyta</taxon>
        <taxon>Tracheophyta</taxon>
        <taxon>Spermatophyta</taxon>
        <taxon>Magnoliopsida</taxon>
        <taxon>eudicotyledons</taxon>
        <taxon>Gunneridae</taxon>
        <taxon>Pentapetalae</taxon>
        <taxon>rosids</taxon>
        <taxon>malvids</taxon>
        <taxon>Sapindales</taxon>
        <taxon>Sapindaceae</taxon>
        <taxon>Hippocastanoideae</taxon>
        <taxon>Acereae</taxon>
        <taxon>Acer</taxon>
    </lineage>
</organism>
<dbReference type="EMBL" id="JAUESC010000004">
    <property type="protein sequence ID" value="KAK0598821.1"/>
    <property type="molecule type" value="Genomic_DNA"/>
</dbReference>
<evidence type="ECO:0000313" key="4">
    <source>
        <dbReference type="EMBL" id="KAK0598821.1"/>
    </source>
</evidence>
<dbReference type="InterPro" id="IPR000467">
    <property type="entry name" value="G_patch_dom"/>
</dbReference>
<sequence length="352" mass="40953">MGYKGGGLGKNEQGIVTPIKAKIRPKNMGMWFNDFKVTSPPEEFSGLENLEEKKSVGQEKLWKQTRARNKEEEYITVEEMLEKMQEQGFEVVDQKVIDMQWPHVRILTNLENLDVEEKAREFDVSMPELQHNVRLIVDLAELDIQKIDKDLRNEKETASSLLLEKEKLEKMVAEQKQQLDSMKKIVDVLGQVETESSFGTITLDSLANYFSDLERTYGDDYKLYNLFCIACSFVLPLFKRAFQGWDPLQNLSHKLDEMLMWKDFLDKWDVSTLYMQLVSEIVLLVVLYHRLSTTPDFEQIHNWCMGWKGLISQELMANENIWAQLNIGLNMMSQAADGLKVVMMEQRPLEAH</sequence>
<feature type="coiled-coil region" evidence="2">
    <location>
        <begin position="137"/>
        <end position="185"/>
    </location>
</feature>
<accession>A0AA39ST12</accession>
<dbReference type="PROSITE" id="PS50174">
    <property type="entry name" value="G_PATCH"/>
    <property type="match status" value="1"/>
</dbReference>
<evidence type="ECO:0000256" key="2">
    <source>
        <dbReference type="SAM" id="Coils"/>
    </source>
</evidence>
<dbReference type="Pfam" id="PF07842">
    <property type="entry name" value="GCFC"/>
    <property type="match status" value="1"/>
</dbReference>
<keyword evidence="5" id="KW-1185">Reference proteome</keyword>
<comment type="similarity">
    <text evidence="1">Belongs to the TFP11/STIP family.</text>
</comment>
<dbReference type="GO" id="GO:0000390">
    <property type="term" value="P:spliceosomal complex disassembly"/>
    <property type="evidence" value="ECO:0007669"/>
    <property type="project" value="InterPro"/>
</dbReference>
<dbReference type="GO" id="GO:0003676">
    <property type="term" value="F:nucleic acid binding"/>
    <property type="evidence" value="ECO:0007669"/>
    <property type="project" value="InterPro"/>
</dbReference>
<dbReference type="InterPro" id="IPR022783">
    <property type="entry name" value="GCFC_dom"/>
</dbReference>
<reference evidence="4" key="1">
    <citation type="journal article" date="2022" name="Plant J.">
        <title>Strategies of tolerance reflected in two North American maple genomes.</title>
        <authorList>
            <person name="McEvoy S.L."/>
            <person name="Sezen U.U."/>
            <person name="Trouern-Trend A."/>
            <person name="McMahon S.M."/>
            <person name="Schaberg P.G."/>
            <person name="Yang J."/>
            <person name="Wegrzyn J.L."/>
            <person name="Swenson N.G."/>
        </authorList>
    </citation>
    <scope>NUCLEOTIDE SEQUENCE</scope>
    <source>
        <strain evidence="4">NS2018</strain>
    </source>
</reference>
<evidence type="ECO:0000259" key="3">
    <source>
        <dbReference type="PROSITE" id="PS50174"/>
    </source>
</evidence>
<name>A0AA39ST12_ACESA</name>
<comment type="caution">
    <text evidence="4">The sequence shown here is derived from an EMBL/GenBank/DDBJ whole genome shotgun (WGS) entry which is preliminary data.</text>
</comment>
<dbReference type="AlphaFoldDB" id="A0AA39ST12"/>
<dbReference type="Pfam" id="PF01585">
    <property type="entry name" value="G-patch"/>
    <property type="match status" value="1"/>
</dbReference>
<dbReference type="GO" id="GO:0071008">
    <property type="term" value="C:U2-type post-mRNA release spliceosomal complex"/>
    <property type="evidence" value="ECO:0007669"/>
    <property type="project" value="TreeGrafter"/>
</dbReference>
<proteinExistence type="inferred from homology"/>
<keyword evidence="2" id="KW-0175">Coiled coil</keyword>
<protein>
    <recommendedName>
        <fullName evidence="3">G-patch domain-containing protein</fullName>
    </recommendedName>
</protein>
<dbReference type="Proteomes" id="UP001168877">
    <property type="component" value="Unassembled WGS sequence"/>
</dbReference>
<dbReference type="InterPro" id="IPR045211">
    <property type="entry name" value="TFP11/STIP/Ntr1"/>
</dbReference>
<evidence type="ECO:0000313" key="5">
    <source>
        <dbReference type="Proteomes" id="UP001168877"/>
    </source>
</evidence>
<reference evidence="4" key="2">
    <citation type="submission" date="2023-06" db="EMBL/GenBank/DDBJ databases">
        <authorList>
            <person name="Swenson N.G."/>
            <person name="Wegrzyn J.L."/>
            <person name="Mcevoy S.L."/>
        </authorList>
    </citation>
    <scope>NUCLEOTIDE SEQUENCE</scope>
    <source>
        <strain evidence="4">NS2018</strain>
        <tissue evidence="4">Leaf</tissue>
    </source>
</reference>
<gene>
    <name evidence="4" type="ORF">LWI29_038289</name>
</gene>
<evidence type="ECO:0000256" key="1">
    <source>
        <dbReference type="ARBA" id="ARBA00010900"/>
    </source>
</evidence>
<dbReference type="PANTHER" id="PTHR23329">
    <property type="entry name" value="TUFTELIN-INTERACTING PROTEIN 11-RELATED"/>
    <property type="match status" value="1"/>
</dbReference>
<feature type="domain" description="G-patch" evidence="3">
    <location>
        <begin position="1"/>
        <end position="30"/>
    </location>
</feature>
<dbReference type="PANTHER" id="PTHR23329:SF1">
    <property type="entry name" value="TUFTELIN-INTERACTING PROTEIN 11"/>
    <property type="match status" value="1"/>
</dbReference>